<dbReference type="Proteomes" id="UP000078476">
    <property type="component" value="Unassembled WGS sequence"/>
</dbReference>
<gene>
    <name evidence="2" type="ORF">A1359_21230</name>
</gene>
<dbReference type="AlphaFoldDB" id="A0A177NQB1"/>
<evidence type="ECO:0008006" key="4">
    <source>
        <dbReference type="Google" id="ProtNLM"/>
    </source>
</evidence>
<evidence type="ECO:0000256" key="1">
    <source>
        <dbReference type="SAM" id="SignalP"/>
    </source>
</evidence>
<proteinExistence type="predicted"/>
<keyword evidence="3" id="KW-1185">Reference proteome</keyword>
<protein>
    <recommendedName>
        <fullName evidence="4">PEP-CTERM sorting domain-containing protein</fullName>
    </recommendedName>
</protein>
<feature type="signal peptide" evidence="1">
    <location>
        <begin position="1"/>
        <end position="23"/>
    </location>
</feature>
<evidence type="ECO:0000313" key="2">
    <source>
        <dbReference type="EMBL" id="OAI20268.1"/>
    </source>
</evidence>
<accession>A0A177NQB1</accession>
<dbReference type="OrthoDB" id="5572853at2"/>
<reference evidence="2 3" key="1">
    <citation type="submission" date="2016-03" db="EMBL/GenBank/DDBJ databases">
        <authorList>
            <person name="Ploux O."/>
        </authorList>
    </citation>
    <scope>NUCLEOTIDE SEQUENCE [LARGE SCALE GENOMIC DNA]</scope>
    <source>
        <strain evidence="2 3">R-45370</strain>
    </source>
</reference>
<evidence type="ECO:0000313" key="3">
    <source>
        <dbReference type="Proteomes" id="UP000078476"/>
    </source>
</evidence>
<name>A0A177NQB1_9GAMM</name>
<dbReference type="EMBL" id="LUUI01000051">
    <property type="protein sequence ID" value="OAI20268.1"/>
    <property type="molecule type" value="Genomic_DNA"/>
</dbReference>
<comment type="caution">
    <text evidence="2">The sequence shown here is derived from an EMBL/GenBank/DDBJ whole genome shotgun (WGS) entry which is preliminary data.</text>
</comment>
<dbReference type="RefSeq" id="WP_066978169.1">
    <property type="nucleotide sequence ID" value="NZ_LUUI01000051.1"/>
</dbReference>
<feature type="chain" id="PRO_5008069419" description="PEP-CTERM sorting domain-containing protein" evidence="1">
    <location>
        <begin position="24"/>
        <end position="184"/>
    </location>
</feature>
<keyword evidence="1" id="KW-0732">Signal</keyword>
<organism evidence="2 3">
    <name type="scientific">Methylomonas lenta</name>
    <dbReference type="NCBI Taxonomy" id="980561"/>
    <lineage>
        <taxon>Bacteria</taxon>
        <taxon>Pseudomonadati</taxon>
        <taxon>Pseudomonadota</taxon>
        <taxon>Gammaproteobacteria</taxon>
        <taxon>Methylococcales</taxon>
        <taxon>Methylococcaceae</taxon>
        <taxon>Methylomonas</taxon>
    </lineage>
</organism>
<sequence length="184" mass="19291">MIKGIFKIALLAGLFFSATSAHALQSYIFTQDGFAGGGSITGSFAGNDLNSDGFIQGAIFNAGGLSEITSFSVSWSGNDTIPAFSHTSSDLTFFSFDTAKSTLGQVNPEGIATNWFGLTGYQYLTGQGVNSYNGSYVVNAETLVNVETFGLINVAPVTSVPLPGAAWLFGPALLSVFRLKRRSA</sequence>